<dbReference type="EMBL" id="JAGQHS010000186">
    <property type="protein sequence ID" value="MCA9758570.1"/>
    <property type="molecule type" value="Genomic_DNA"/>
</dbReference>
<reference evidence="10" key="1">
    <citation type="submission" date="2020-04" db="EMBL/GenBank/DDBJ databases">
        <authorList>
            <person name="Zhang T."/>
        </authorList>
    </citation>
    <scope>NUCLEOTIDE SEQUENCE</scope>
    <source>
        <strain evidence="10">HKST-UBA02</strain>
    </source>
</reference>
<dbReference type="SUPFAM" id="SSF55252">
    <property type="entry name" value="C-terminal domain of arginine repressor"/>
    <property type="match status" value="1"/>
</dbReference>
<dbReference type="GO" id="GO:0003677">
    <property type="term" value="F:DNA binding"/>
    <property type="evidence" value="ECO:0007669"/>
    <property type="project" value="UniProtKB-KW"/>
</dbReference>
<keyword evidence="3 7" id="KW-0963">Cytoplasm</keyword>
<dbReference type="Pfam" id="PF02863">
    <property type="entry name" value="Arg_repressor_C"/>
    <property type="match status" value="1"/>
</dbReference>
<dbReference type="SUPFAM" id="SSF46785">
    <property type="entry name" value="Winged helix' DNA-binding domain"/>
    <property type="match status" value="1"/>
</dbReference>
<dbReference type="GO" id="GO:1900079">
    <property type="term" value="P:regulation of arginine biosynthetic process"/>
    <property type="evidence" value="ECO:0007669"/>
    <property type="project" value="UniProtKB-UniRule"/>
</dbReference>
<dbReference type="PRINTS" id="PR01467">
    <property type="entry name" value="ARGREPRESSOR"/>
</dbReference>
<dbReference type="InterPro" id="IPR036390">
    <property type="entry name" value="WH_DNA-bd_sf"/>
</dbReference>
<dbReference type="InterPro" id="IPR036251">
    <property type="entry name" value="Arg_repress_C_sf"/>
</dbReference>
<dbReference type="InterPro" id="IPR020900">
    <property type="entry name" value="Arg_repress_DNA-bd"/>
</dbReference>
<evidence type="ECO:0000259" key="8">
    <source>
        <dbReference type="Pfam" id="PF01316"/>
    </source>
</evidence>
<comment type="pathway">
    <text evidence="7">Amino-acid biosynthesis; L-arginine biosynthesis [regulation].</text>
</comment>
<accession>A0A956SFD6</accession>
<dbReference type="InterPro" id="IPR001669">
    <property type="entry name" value="Arg_repress"/>
</dbReference>
<evidence type="ECO:0000256" key="6">
    <source>
        <dbReference type="ARBA" id="ARBA00023163"/>
    </source>
</evidence>
<feature type="domain" description="Arginine repressor DNA-binding" evidence="8">
    <location>
        <begin position="8"/>
        <end position="58"/>
    </location>
</feature>
<sequence>MLEEPNAQDRRQAILDVVATGEVRTQHQLQQALERRGVVTTQATLSRDLVRLGVGKLRGRYCPPESSTRSDASLDRVAIDVRPAVLGFDPCGPNLILVRTVPGQAQSVGVDIDAQNEPAIAGTVAGDDTLFLATRDASDQAQALRSLESWYGAPHRRP</sequence>
<evidence type="ECO:0000256" key="2">
    <source>
        <dbReference type="ARBA" id="ARBA00008316"/>
    </source>
</evidence>
<evidence type="ECO:0000313" key="11">
    <source>
        <dbReference type="Proteomes" id="UP000739538"/>
    </source>
</evidence>
<dbReference type="InterPro" id="IPR020899">
    <property type="entry name" value="Arg_repress_C"/>
</dbReference>
<evidence type="ECO:0000256" key="5">
    <source>
        <dbReference type="ARBA" id="ARBA00023125"/>
    </source>
</evidence>
<dbReference type="GO" id="GO:0005737">
    <property type="term" value="C:cytoplasm"/>
    <property type="evidence" value="ECO:0007669"/>
    <property type="project" value="UniProtKB-SubCell"/>
</dbReference>
<evidence type="ECO:0000256" key="1">
    <source>
        <dbReference type="ARBA" id="ARBA00004496"/>
    </source>
</evidence>
<gene>
    <name evidence="7" type="primary">argR</name>
    <name evidence="10" type="ORF">KDA27_22430</name>
</gene>
<dbReference type="GO" id="GO:0006526">
    <property type="term" value="P:L-arginine biosynthetic process"/>
    <property type="evidence" value="ECO:0007669"/>
    <property type="project" value="UniProtKB-KW"/>
</dbReference>
<dbReference type="PANTHER" id="PTHR34471">
    <property type="entry name" value="ARGININE REPRESSOR"/>
    <property type="match status" value="1"/>
</dbReference>
<dbReference type="Gene3D" id="1.10.10.10">
    <property type="entry name" value="Winged helix-like DNA-binding domain superfamily/Winged helix DNA-binding domain"/>
    <property type="match status" value="1"/>
</dbReference>
<reference evidence="10" key="2">
    <citation type="journal article" date="2021" name="Microbiome">
        <title>Successional dynamics and alternative stable states in a saline activated sludge microbial community over 9 years.</title>
        <authorList>
            <person name="Wang Y."/>
            <person name="Ye J."/>
            <person name="Ju F."/>
            <person name="Liu L."/>
            <person name="Boyd J.A."/>
            <person name="Deng Y."/>
            <person name="Parks D.H."/>
            <person name="Jiang X."/>
            <person name="Yin X."/>
            <person name="Woodcroft B.J."/>
            <person name="Tyson G.W."/>
            <person name="Hugenholtz P."/>
            <person name="Polz M.F."/>
            <person name="Zhang T."/>
        </authorList>
    </citation>
    <scope>NUCLEOTIDE SEQUENCE</scope>
    <source>
        <strain evidence="10">HKST-UBA02</strain>
    </source>
</reference>
<dbReference type="PANTHER" id="PTHR34471:SF1">
    <property type="entry name" value="ARGININE REPRESSOR"/>
    <property type="match status" value="1"/>
</dbReference>
<keyword evidence="6 7" id="KW-0804">Transcription</keyword>
<evidence type="ECO:0000259" key="9">
    <source>
        <dbReference type="Pfam" id="PF02863"/>
    </source>
</evidence>
<dbReference type="InterPro" id="IPR036388">
    <property type="entry name" value="WH-like_DNA-bd_sf"/>
</dbReference>
<keyword evidence="7" id="KW-0055">Arginine biosynthesis</keyword>
<organism evidence="10 11">
    <name type="scientific">Eiseniibacteriota bacterium</name>
    <dbReference type="NCBI Taxonomy" id="2212470"/>
    <lineage>
        <taxon>Bacteria</taxon>
        <taxon>Candidatus Eiseniibacteriota</taxon>
    </lineage>
</organism>
<evidence type="ECO:0000256" key="7">
    <source>
        <dbReference type="HAMAP-Rule" id="MF_00173"/>
    </source>
</evidence>
<dbReference type="Pfam" id="PF01316">
    <property type="entry name" value="Arg_repressor"/>
    <property type="match status" value="1"/>
</dbReference>
<dbReference type="Gene3D" id="3.30.1360.40">
    <property type="match status" value="1"/>
</dbReference>
<keyword evidence="7" id="KW-0028">Amino-acid biosynthesis</keyword>
<comment type="function">
    <text evidence="7">Regulates arginine biosynthesis genes.</text>
</comment>
<dbReference type="GO" id="GO:0051259">
    <property type="term" value="P:protein complex oligomerization"/>
    <property type="evidence" value="ECO:0007669"/>
    <property type="project" value="InterPro"/>
</dbReference>
<comment type="similarity">
    <text evidence="2 7">Belongs to the ArgR family.</text>
</comment>
<dbReference type="AlphaFoldDB" id="A0A956SFD6"/>
<evidence type="ECO:0000256" key="4">
    <source>
        <dbReference type="ARBA" id="ARBA00023015"/>
    </source>
</evidence>
<proteinExistence type="inferred from homology"/>
<dbReference type="Proteomes" id="UP000739538">
    <property type="component" value="Unassembled WGS sequence"/>
</dbReference>
<dbReference type="HAMAP" id="MF_00173">
    <property type="entry name" value="Arg_repressor"/>
    <property type="match status" value="1"/>
</dbReference>
<dbReference type="GO" id="GO:0003700">
    <property type="term" value="F:DNA-binding transcription factor activity"/>
    <property type="evidence" value="ECO:0007669"/>
    <property type="project" value="UniProtKB-UniRule"/>
</dbReference>
<keyword evidence="4 7" id="KW-0805">Transcription regulation</keyword>
<evidence type="ECO:0000256" key="3">
    <source>
        <dbReference type="ARBA" id="ARBA00022490"/>
    </source>
</evidence>
<protein>
    <recommendedName>
        <fullName evidence="7">Arginine repressor</fullName>
    </recommendedName>
</protein>
<evidence type="ECO:0000313" key="10">
    <source>
        <dbReference type="EMBL" id="MCA9758570.1"/>
    </source>
</evidence>
<comment type="caution">
    <text evidence="10">The sequence shown here is derived from an EMBL/GenBank/DDBJ whole genome shotgun (WGS) entry which is preliminary data.</text>
</comment>
<name>A0A956SFD6_UNCEI</name>
<keyword evidence="5 7" id="KW-0238">DNA-binding</keyword>
<keyword evidence="7" id="KW-0678">Repressor</keyword>
<dbReference type="GO" id="GO:0034618">
    <property type="term" value="F:arginine binding"/>
    <property type="evidence" value="ECO:0007669"/>
    <property type="project" value="InterPro"/>
</dbReference>
<feature type="domain" description="Arginine repressor C-terminal" evidence="9">
    <location>
        <begin position="94"/>
        <end position="147"/>
    </location>
</feature>
<comment type="subcellular location">
    <subcellularLocation>
        <location evidence="1 7">Cytoplasm</location>
    </subcellularLocation>
</comment>